<evidence type="ECO:0000313" key="3">
    <source>
        <dbReference type="Proteomes" id="UP000034838"/>
    </source>
</evidence>
<dbReference type="AlphaFoldDB" id="A0A1J4PRZ9"/>
<reference evidence="2" key="1">
    <citation type="submission" date="2016-10" db="EMBL/GenBank/DDBJ databases">
        <title>Genome sequence of Streptomyces malaysiense MUSC 136.</title>
        <authorList>
            <person name="Lee L.-H."/>
            <person name="Ser H.-L."/>
        </authorList>
    </citation>
    <scope>NUCLEOTIDE SEQUENCE [LARGE SCALE GENOMIC DNA]</scope>
    <source>
        <strain evidence="2">MUSC 136</strain>
    </source>
</reference>
<evidence type="ECO:0008006" key="4">
    <source>
        <dbReference type="Google" id="ProtNLM"/>
    </source>
</evidence>
<dbReference type="OrthoDB" id="4335111at2"/>
<evidence type="ECO:0000313" key="2">
    <source>
        <dbReference type="EMBL" id="OIK23529.1"/>
    </source>
</evidence>
<name>A0A1J4PRZ9_9ACTN</name>
<comment type="caution">
    <text evidence="2">The sequence shown here is derived from an EMBL/GenBank/DDBJ whole genome shotgun (WGS) entry which is preliminary data.</text>
</comment>
<protein>
    <recommendedName>
        <fullName evidence="4">Excreted virulence factor EspC (Type VII ESX diderm)</fullName>
    </recommendedName>
</protein>
<feature type="region of interest" description="Disordered" evidence="1">
    <location>
        <begin position="1"/>
        <end position="27"/>
    </location>
</feature>
<evidence type="ECO:0000256" key="1">
    <source>
        <dbReference type="SAM" id="MobiDB-lite"/>
    </source>
</evidence>
<dbReference type="Proteomes" id="UP000034838">
    <property type="component" value="Unassembled WGS sequence"/>
</dbReference>
<feature type="compositionally biased region" description="Gly residues" evidence="1">
    <location>
        <begin position="7"/>
        <end position="16"/>
    </location>
</feature>
<accession>A0A1J4PRZ9</accession>
<gene>
    <name evidence="2" type="ORF">VT52_032065</name>
</gene>
<dbReference type="EMBL" id="LBDA02000099">
    <property type="protein sequence ID" value="OIK23529.1"/>
    <property type="molecule type" value="Genomic_DNA"/>
</dbReference>
<dbReference type="RefSeq" id="WP_053055685.1">
    <property type="nucleotide sequence ID" value="NZ_LBDA02000099.1"/>
</dbReference>
<organism evidence="2 3">
    <name type="scientific">Streptomyces malaysiense</name>
    <dbReference type="NCBI Taxonomy" id="1428626"/>
    <lineage>
        <taxon>Bacteria</taxon>
        <taxon>Bacillati</taxon>
        <taxon>Actinomycetota</taxon>
        <taxon>Actinomycetes</taxon>
        <taxon>Kitasatosporales</taxon>
        <taxon>Streptomycetaceae</taxon>
        <taxon>Streptomyces</taxon>
    </lineage>
</organism>
<keyword evidence="3" id="KW-1185">Reference proteome</keyword>
<proteinExistence type="predicted"/>
<sequence length="125" mass="12824">MQLASVNGGGGGGTEGGDADLRISKTPWTSASGVADELHTATNNGLTDLKEASTGLAGGTEGFDCTAALNEIRATWDARLTAVRNECGRLHGTLAKTGKHFGEVDQHVGGRVGGVHVGNRPDWAR</sequence>